<sequence length="127" mass="14840">MIACRRVWELLRSRFPCRPNSKQMRQHVTCLEPHELPPWIGSLQFQGSTANKSCLVSEGWNQADTSLLPRHPRLNMLKHLFFALSWEIHQCIITPRQCYIALIAVFILHGLSLSYQTQFAMMERVYA</sequence>
<gene>
    <name evidence="2" type="ORF">L207DRAFT_267928</name>
</gene>
<dbReference type="Proteomes" id="UP000235786">
    <property type="component" value="Unassembled WGS sequence"/>
</dbReference>
<keyword evidence="1" id="KW-1133">Transmembrane helix</keyword>
<keyword evidence="3" id="KW-1185">Reference proteome</keyword>
<reference evidence="2 3" key="1">
    <citation type="submission" date="2016-04" db="EMBL/GenBank/DDBJ databases">
        <title>A degradative enzymes factory behind the ericoid mycorrhizal symbiosis.</title>
        <authorList>
            <consortium name="DOE Joint Genome Institute"/>
            <person name="Martino E."/>
            <person name="Morin E."/>
            <person name="Grelet G."/>
            <person name="Kuo A."/>
            <person name="Kohler A."/>
            <person name="Daghino S."/>
            <person name="Barry K."/>
            <person name="Choi C."/>
            <person name="Cichocki N."/>
            <person name="Clum A."/>
            <person name="Copeland A."/>
            <person name="Hainaut M."/>
            <person name="Haridas S."/>
            <person name="Labutti K."/>
            <person name="Lindquist E."/>
            <person name="Lipzen A."/>
            <person name="Khouja H.-R."/>
            <person name="Murat C."/>
            <person name="Ohm R."/>
            <person name="Olson A."/>
            <person name="Spatafora J."/>
            <person name="Veneault-Fourrey C."/>
            <person name="Henrissat B."/>
            <person name="Grigoriev I."/>
            <person name="Martin F."/>
            <person name="Perotto S."/>
        </authorList>
    </citation>
    <scope>NUCLEOTIDE SEQUENCE [LARGE SCALE GENOMIC DNA]</scope>
    <source>
        <strain evidence="2 3">F</strain>
    </source>
</reference>
<dbReference type="AlphaFoldDB" id="A0A2J6RZL9"/>
<accession>A0A2J6RZL9</accession>
<evidence type="ECO:0000313" key="3">
    <source>
        <dbReference type="Proteomes" id="UP000235786"/>
    </source>
</evidence>
<proteinExistence type="predicted"/>
<dbReference type="EMBL" id="KZ613941">
    <property type="protein sequence ID" value="PMD43953.1"/>
    <property type="molecule type" value="Genomic_DNA"/>
</dbReference>
<evidence type="ECO:0000256" key="1">
    <source>
        <dbReference type="SAM" id="Phobius"/>
    </source>
</evidence>
<name>A0A2J6RZL9_HYAVF</name>
<evidence type="ECO:0000313" key="2">
    <source>
        <dbReference type="EMBL" id="PMD43953.1"/>
    </source>
</evidence>
<keyword evidence="1" id="KW-0812">Transmembrane</keyword>
<protein>
    <submittedName>
        <fullName evidence="2">Uncharacterized protein</fullName>
    </submittedName>
</protein>
<feature type="transmembrane region" description="Helical" evidence="1">
    <location>
        <begin position="99"/>
        <end position="115"/>
    </location>
</feature>
<keyword evidence="1" id="KW-0472">Membrane</keyword>
<organism evidence="2 3">
    <name type="scientific">Hyaloscypha variabilis (strain UAMH 11265 / GT02V1 / F)</name>
    <name type="common">Meliniomyces variabilis</name>
    <dbReference type="NCBI Taxonomy" id="1149755"/>
    <lineage>
        <taxon>Eukaryota</taxon>
        <taxon>Fungi</taxon>
        <taxon>Dikarya</taxon>
        <taxon>Ascomycota</taxon>
        <taxon>Pezizomycotina</taxon>
        <taxon>Leotiomycetes</taxon>
        <taxon>Helotiales</taxon>
        <taxon>Hyaloscyphaceae</taxon>
        <taxon>Hyaloscypha</taxon>
        <taxon>Hyaloscypha variabilis</taxon>
    </lineage>
</organism>